<evidence type="ECO:0000313" key="1">
    <source>
        <dbReference type="EMBL" id="GBO06515.1"/>
    </source>
</evidence>
<dbReference type="Proteomes" id="UP000499080">
    <property type="component" value="Unassembled WGS sequence"/>
</dbReference>
<accession>A0A4Y2U0L9</accession>
<dbReference type="EMBL" id="BGPR01032815">
    <property type="protein sequence ID" value="GBO06515.1"/>
    <property type="molecule type" value="Genomic_DNA"/>
</dbReference>
<gene>
    <name evidence="1" type="ORF">AVEN_78548_1</name>
</gene>
<sequence>MRFNDKEFNCCRKRSFLPPASPSIVKFITTNLSLSTKSSMEEKAEARKHVFAAYDCKIQTRKKTVVPIFKATEREEITRLCGSRSRFALRRKPFAALRGLMRRTDDNWTCVLGSLKFQLVWISKYSISTGLQYMLKCNRCRHVCLYGEERSLVLEEIGAGVGGGASGVRSGPKVIGFFFQRSSHTMTLEIPWFEWRSKTMSFTRSGSRKRRTLG</sequence>
<proteinExistence type="predicted"/>
<dbReference type="AlphaFoldDB" id="A0A4Y2U0L9"/>
<evidence type="ECO:0000313" key="2">
    <source>
        <dbReference type="Proteomes" id="UP000499080"/>
    </source>
</evidence>
<comment type="caution">
    <text evidence="1">The sequence shown here is derived from an EMBL/GenBank/DDBJ whole genome shotgun (WGS) entry which is preliminary data.</text>
</comment>
<reference evidence="1 2" key="1">
    <citation type="journal article" date="2019" name="Sci. Rep.">
        <title>Orb-weaving spider Araneus ventricosus genome elucidates the spidroin gene catalogue.</title>
        <authorList>
            <person name="Kono N."/>
            <person name="Nakamura H."/>
            <person name="Ohtoshi R."/>
            <person name="Moran D.A.P."/>
            <person name="Shinohara A."/>
            <person name="Yoshida Y."/>
            <person name="Fujiwara M."/>
            <person name="Mori M."/>
            <person name="Tomita M."/>
            <person name="Arakawa K."/>
        </authorList>
    </citation>
    <scope>NUCLEOTIDE SEQUENCE [LARGE SCALE GENOMIC DNA]</scope>
</reference>
<name>A0A4Y2U0L9_ARAVE</name>
<protein>
    <submittedName>
        <fullName evidence="1">Uncharacterized protein</fullName>
    </submittedName>
</protein>
<keyword evidence="2" id="KW-1185">Reference proteome</keyword>
<organism evidence="1 2">
    <name type="scientific">Araneus ventricosus</name>
    <name type="common">Orbweaver spider</name>
    <name type="synonym">Epeira ventricosa</name>
    <dbReference type="NCBI Taxonomy" id="182803"/>
    <lineage>
        <taxon>Eukaryota</taxon>
        <taxon>Metazoa</taxon>
        <taxon>Ecdysozoa</taxon>
        <taxon>Arthropoda</taxon>
        <taxon>Chelicerata</taxon>
        <taxon>Arachnida</taxon>
        <taxon>Araneae</taxon>
        <taxon>Araneomorphae</taxon>
        <taxon>Entelegynae</taxon>
        <taxon>Araneoidea</taxon>
        <taxon>Araneidae</taxon>
        <taxon>Araneus</taxon>
    </lineage>
</organism>